<feature type="transmembrane region" description="Helical" evidence="8">
    <location>
        <begin position="281"/>
        <end position="300"/>
    </location>
</feature>
<evidence type="ECO:0000256" key="8">
    <source>
        <dbReference type="SAM" id="Phobius"/>
    </source>
</evidence>
<evidence type="ECO:0000313" key="10">
    <source>
        <dbReference type="EMBL" id="MFC5652207.1"/>
    </source>
</evidence>
<dbReference type="PANTHER" id="PTHR40074">
    <property type="entry name" value="O-ACETYLTRANSFERASE WECH"/>
    <property type="match status" value="1"/>
</dbReference>
<evidence type="ECO:0000313" key="11">
    <source>
        <dbReference type="Proteomes" id="UP001596047"/>
    </source>
</evidence>
<dbReference type="Pfam" id="PF01757">
    <property type="entry name" value="Acyl_transf_3"/>
    <property type="match status" value="1"/>
</dbReference>
<sequence length="391" mass="45293">MGKRAKKDHLELFRGLAILAVLMIHVTSTPIVTLPMNSTLYPLYHIVNTVSHFAVPAFIFLSALVMFYQYDDVQKHSWSSFFFKRFQVIAIPYVLWSIFYYVLVIRIEGKTIEESWPSFLKHLLIGSNYPHLYFIIVIVQFYLLFPLLHRILYQKAIRTHLLSVGILSQTAFYLLNYHYWHLKKIGSLAPSYLLFYCLGASVGLAIQSTDGIFRMRKWIFYTWFLLAAAYSAQMWMQRADPHWVPRSWLSAINFAADYSFCAISCLALLQLSQLLSGLQWARLRMFIYSIGATSLGIYYVHPFLLLVWRKKFMSNDPILYHPLTWIGGAIALFLSWGFTVVIQRRTWGSLIVGKSAARRGKRNPLAVEPGHEPEKPSRQENIQPRESSDSA</sequence>
<keyword evidence="10" id="KW-0012">Acyltransferase</keyword>
<gene>
    <name evidence="10" type="ORF">ACFPYJ_24435</name>
</gene>
<keyword evidence="4 8" id="KW-0812">Transmembrane</keyword>
<keyword evidence="3" id="KW-1003">Cell membrane</keyword>
<keyword evidence="6 8" id="KW-0472">Membrane</keyword>
<evidence type="ECO:0000256" key="6">
    <source>
        <dbReference type="ARBA" id="ARBA00023136"/>
    </source>
</evidence>
<comment type="similarity">
    <text evidence="2">Belongs to the acyltransferase 3 family.</text>
</comment>
<feature type="transmembrane region" description="Helical" evidence="8">
    <location>
        <begin position="12"/>
        <end position="34"/>
    </location>
</feature>
<feature type="domain" description="Acyltransferase 3" evidence="9">
    <location>
        <begin position="10"/>
        <end position="339"/>
    </location>
</feature>
<feature type="transmembrane region" description="Helical" evidence="8">
    <location>
        <begin position="185"/>
        <end position="206"/>
    </location>
</feature>
<dbReference type="GO" id="GO:0016746">
    <property type="term" value="F:acyltransferase activity"/>
    <property type="evidence" value="ECO:0007669"/>
    <property type="project" value="UniProtKB-KW"/>
</dbReference>
<dbReference type="InterPro" id="IPR002656">
    <property type="entry name" value="Acyl_transf_3_dom"/>
</dbReference>
<dbReference type="Proteomes" id="UP001596047">
    <property type="component" value="Unassembled WGS sequence"/>
</dbReference>
<keyword evidence="10" id="KW-0808">Transferase</keyword>
<organism evidence="10 11">
    <name type="scientific">Paenibacillus solisilvae</name>
    <dbReference type="NCBI Taxonomy" id="2486751"/>
    <lineage>
        <taxon>Bacteria</taxon>
        <taxon>Bacillati</taxon>
        <taxon>Bacillota</taxon>
        <taxon>Bacilli</taxon>
        <taxon>Bacillales</taxon>
        <taxon>Paenibacillaceae</taxon>
        <taxon>Paenibacillus</taxon>
    </lineage>
</organism>
<protein>
    <submittedName>
        <fullName evidence="10">Acyltransferase</fullName>
    </submittedName>
</protein>
<dbReference type="RefSeq" id="WP_379190838.1">
    <property type="nucleotide sequence ID" value="NZ_JBHSOW010000092.1"/>
</dbReference>
<feature type="transmembrane region" description="Helical" evidence="8">
    <location>
        <begin position="248"/>
        <end position="269"/>
    </location>
</feature>
<evidence type="ECO:0000256" key="2">
    <source>
        <dbReference type="ARBA" id="ARBA00007400"/>
    </source>
</evidence>
<feature type="region of interest" description="Disordered" evidence="7">
    <location>
        <begin position="357"/>
        <end position="391"/>
    </location>
</feature>
<feature type="transmembrane region" description="Helical" evidence="8">
    <location>
        <begin position="129"/>
        <end position="148"/>
    </location>
</feature>
<evidence type="ECO:0000256" key="1">
    <source>
        <dbReference type="ARBA" id="ARBA00004651"/>
    </source>
</evidence>
<evidence type="ECO:0000259" key="9">
    <source>
        <dbReference type="Pfam" id="PF01757"/>
    </source>
</evidence>
<dbReference type="PANTHER" id="PTHR40074:SF2">
    <property type="entry name" value="O-ACETYLTRANSFERASE WECH"/>
    <property type="match status" value="1"/>
</dbReference>
<dbReference type="EMBL" id="JBHSOW010000092">
    <property type="protein sequence ID" value="MFC5652207.1"/>
    <property type="molecule type" value="Genomic_DNA"/>
</dbReference>
<evidence type="ECO:0000256" key="3">
    <source>
        <dbReference type="ARBA" id="ARBA00022475"/>
    </source>
</evidence>
<feature type="transmembrane region" description="Helical" evidence="8">
    <location>
        <begin position="160"/>
        <end position="179"/>
    </location>
</feature>
<evidence type="ECO:0000256" key="7">
    <source>
        <dbReference type="SAM" id="MobiDB-lite"/>
    </source>
</evidence>
<reference evidence="11" key="1">
    <citation type="journal article" date="2019" name="Int. J. Syst. Evol. Microbiol.">
        <title>The Global Catalogue of Microorganisms (GCM) 10K type strain sequencing project: providing services to taxonomists for standard genome sequencing and annotation.</title>
        <authorList>
            <consortium name="The Broad Institute Genomics Platform"/>
            <consortium name="The Broad Institute Genome Sequencing Center for Infectious Disease"/>
            <person name="Wu L."/>
            <person name="Ma J."/>
        </authorList>
    </citation>
    <scope>NUCLEOTIDE SEQUENCE [LARGE SCALE GENOMIC DNA]</scope>
    <source>
        <strain evidence="11">CGMCC 1.3240</strain>
    </source>
</reference>
<keyword evidence="5 8" id="KW-1133">Transmembrane helix</keyword>
<feature type="transmembrane region" description="Helical" evidence="8">
    <location>
        <begin position="218"/>
        <end position="236"/>
    </location>
</feature>
<feature type="transmembrane region" description="Helical" evidence="8">
    <location>
        <begin position="46"/>
        <end position="68"/>
    </location>
</feature>
<keyword evidence="11" id="KW-1185">Reference proteome</keyword>
<feature type="transmembrane region" description="Helical" evidence="8">
    <location>
        <begin position="88"/>
        <end position="109"/>
    </location>
</feature>
<comment type="caution">
    <text evidence="10">The sequence shown here is derived from an EMBL/GenBank/DDBJ whole genome shotgun (WGS) entry which is preliminary data.</text>
</comment>
<evidence type="ECO:0000256" key="4">
    <source>
        <dbReference type="ARBA" id="ARBA00022692"/>
    </source>
</evidence>
<evidence type="ECO:0000256" key="5">
    <source>
        <dbReference type="ARBA" id="ARBA00022989"/>
    </source>
</evidence>
<comment type="subcellular location">
    <subcellularLocation>
        <location evidence="1">Cell membrane</location>
        <topology evidence="1">Multi-pass membrane protein</topology>
    </subcellularLocation>
</comment>
<feature type="transmembrane region" description="Helical" evidence="8">
    <location>
        <begin position="320"/>
        <end position="342"/>
    </location>
</feature>
<proteinExistence type="inferred from homology"/>
<feature type="compositionally biased region" description="Basic and acidic residues" evidence="7">
    <location>
        <begin position="369"/>
        <end position="378"/>
    </location>
</feature>
<name>A0ABW0W2G8_9BACL</name>
<accession>A0ABW0W2G8</accession>